<reference evidence="4 5" key="1">
    <citation type="journal article" date="2016" name="Biochim. Biophys. Acta">
        <title>Characterization of red-shifted phycobilisomes isolated from the chlorophyll f-containing cyanobacterium Halomicronema hongdechloris.</title>
        <authorList>
            <person name="Li Y."/>
            <person name="Lin Y."/>
            <person name="Garvey C.J."/>
            <person name="Birch D."/>
            <person name="Corkery R.W."/>
            <person name="Loughlin P.C."/>
            <person name="Scheer H."/>
            <person name="Willows R.D."/>
            <person name="Chen M."/>
        </authorList>
    </citation>
    <scope>NUCLEOTIDE SEQUENCE [LARGE SCALE GENOMIC DNA]</scope>
    <source>
        <strain evidence="4 5">C2206</strain>
    </source>
</reference>
<dbReference type="InterPro" id="IPR036452">
    <property type="entry name" value="Ribo_hydro-like"/>
</dbReference>
<dbReference type="GO" id="GO:0005829">
    <property type="term" value="C:cytosol"/>
    <property type="evidence" value="ECO:0007669"/>
    <property type="project" value="TreeGrafter"/>
</dbReference>
<accession>A0A1Z3HPS6</accession>
<dbReference type="RefSeq" id="WP_088430319.1">
    <property type="nucleotide sequence ID" value="NZ_CP021983.2"/>
</dbReference>
<feature type="domain" description="Inosine/uridine-preferring nucleoside hydrolase" evidence="3">
    <location>
        <begin position="10"/>
        <end position="313"/>
    </location>
</feature>
<protein>
    <submittedName>
        <fullName evidence="4">Pyrimidine-specific ribonucleoside hydrolase RihA</fullName>
        <ecNumber evidence="4">3.2.-.-</ecNumber>
    </submittedName>
</protein>
<keyword evidence="1 4" id="KW-0378">Hydrolase</keyword>
<dbReference type="OrthoDB" id="9797882at2"/>
<dbReference type="PANTHER" id="PTHR12304:SF4">
    <property type="entry name" value="URIDINE NUCLEOSIDASE"/>
    <property type="match status" value="1"/>
</dbReference>
<dbReference type="EMBL" id="CP021983">
    <property type="protein sequence ID" value="ASC72314.1"/>
    <property type="molecule type" value="Genomic_DNA"/>
</dbReference>
<dbReference type="InterPro" id="IPR001910">
    <property type="entry name" value="Inosine/uridine_hydrolase_dom"/>
</dbReference>
<dbReference type="GO" id="GO:0008477">
    <property type="term" value="F:purine nucleosidase activity"/>
    <property type="evidence" value="ECO:0007669"/>
    <property type="project" value="TreeGrafter"/>
</dbReference>
<name>A0A1Z3HPS6_9CYAN</name>
<keyword evidence="2 4" id="KW-0326">Glycosidase</keyword>
<evidence type="ECO:0000256" key="1">
    <source>
        <dbReference type="ARBA" id="ARBA00022801"/>
    </source>
</evidence>
<dbReference type="InterPro" id="IPR023186">
    <property type="entry name" value="IUNH"/>
</dbReference>
<dbReference type="Pfam" id="PF01156">
    <property type="entry name" value="IU_nuc_hydro"/>
    <property type="match status" value="1"/>
</dbReference>
<evidence type="ECO:0000313" key="4">
    <source>
        <dbReference type="EMBL" id="ASC72314.1"/>
    </source>
</evidence>
<dbReference type="SUPFAM" id="SSF53590">
    <property type="entry name" value="Nucleoside hydrolase"/>
    <property type="match status" value="1"/>
</dbReference>
<keyword evidence="5" id="KW-1185">Reference proteome</keyword>
<dbReference type="EC" id="3.2.-.-" evidence="4"/>
<dbReference type="Proteomes" id="UP000191901">
    <property type="component" value="Chromosome"/>
</dbReference>
<dbReference type="GO" id="GO:0006152">
    <property type="term" value="P:purine nucleoside catabolic process"/>
    <property type="evidence" value="ECO:0007669"/>
    <property type="project" value="TreeGrafter"/>
</dbReference>
<sequence>MTFQAVPKLLLDTDPGGDDIFALLWLLSLVNQGRAELVAVTTTQGNVAAAQTFANASQVLNLAGYGSVPLGRGVLLSQGSEDASHIHGSDGMGYLSQTLPPPSHEFAIAPAADDLLIEQLSANPGEITLIAIGPLTNLAAAEAKRPGILQQARELVVMAGAIQGPGNVTAQAEFNVWFNPEAAQVVFNSRNDVVMLPLDVTRQLVFTETMATLVAQTRPEHPLAHFLVNLCQFMVSTARQYRETAGSPGFLVHDAATLGYLFYPETLLLRRATVQVETQGELTRGQTLIDRRHKPKPRANAWVALEVDAPNFLASVVADLQQLLRHHYSHDA</sequence>
<dbReference type="KEGG" id="hhg:XM38_032710"/>
<dbReference type="Gene3D" id="3.90.245.10">
    <property type="entry name" value="Ribonucleoside hydrolase-like"/>
    <property type="match status" value="1"/>
</dbReference>
<gene>
    <name evidence="4" type="primary">rihA</name>
    <name evidence="4" type="ORF">XM38_032710</name>
</gene>
<evidence type="ECO:0000256" key="2">
    <source>
        <dbReference type="ARBA" id="ARBA00023295"/>
    </source>
</evidence>
<proteinExistence type="predicted"/>
<evidence type="ECO:0000259" key="3">
    <source>
        <dbReference type="Pfam" id="PF01156"/>
    </source>
</evidence>
<organism evidence="4 5">
    <name type="scientific">Halomicronema hongdechloris C2206</name>
    <dbReference type="NCBI Taxonomy" id="1641165"/>
    <lineage>
        <taxon>Bacteria</taxon>
        <taxon>Bacillati</taxon>
        <taxon>Cyanobacteriota</taxon>
        <taxon>Cyanophyceae</taxon>
        <taxon>Nodosilineales</taxon>
        <taxon>Nodosilineaceae</taxon>
        <taxon>Halomicronema</taxon>
    </lineage>
</organism>
<evidence type="ECO:0000313" key="5">
    <source>
        <dbReference type="Proteomes" id="UP000191901"/>
    </source>
</evidence>
<dbReference type="PANTHER" id="PTHR12304">
    <property type="entry name" value="INOSINE-URIDINE PREFERRING NUCLEOSIDE HYDROLASE"/>
    <property type="match status" value="1"/>
</dbReference>
<dbReference type="AlphaFoldDB" id="A0A1Z3HPS6"/>